<protein>
    <recommendedName>
        <fullName evidence="3">F-box domain-containing protein</fullName>
    </recommendedName>
</protein>
<comment type="caution">
    <text evidence="1">The sequence shown here is derived from an EMBL/GenBank/DDBJ whole genome shotgun (WGS) entry which is preliminary data.</text>
</comment>
<dbReference type="InterPro" id="IPR032675">
    <property type="entry name" value="LRR_dom_sf"/>
</dbReference>
<dbReference type="Proteomes" id="UP001218218">
    <property type="component" value="Unassembled WGS sequence"/>
</dbReference>
<evidence type="ECO:0000313" key="1">
    <source>
        <dbReference type="EMBL" id="KAJ7343718.1"/>
    </source>
</evidence>
<dbReference type="SUPFAM" id="SSF52047">
    <property type="entry name" value="RNI-like"/>
    <property type="match status" value="1"/>
</dbReference>
<proteinExistence type="predicted"/>
<dbReference type="Gene3D" id="3.80.10.10">
    <property type="entry name" value="Ribonuclease Inhibitor"/>
    <property type="match status" value="1"/>
</dbReference>
<name>A0AAD7EP90_9AGAR</name>
<gene>
    <name evidence="1" type="ORF">DFH08DRAFT_781251</name>
</gene>
<keyword evidence="2" id="KW-1185">Reference proteome</keyword>
<sequence>MTPALQLPFELISGIFIACLPLNRRVRPHRNRAPLNLASICRQWRAVALATPQLWTSVYLNFCGRDAYDGIPILFGQTLSEPLEDLTASLIDLWFTRAAGHPLSISLICAKDHSLPDQVLTILARYFSQWGRIELGISMADFLVFNEVVGPFPALESVSLHITNRFDPLYGVRVNSVRNSPHLKALQCTDQRLSPIRFKDLGDIPRTVTALRMSNKWSTSSTIAHAHFASLLDHRPHLLHLEFSSSRRLDARSPIRLNACLETLLLDDEHILDSFTIPALKNLGVWLRDSAPVVAFLSHSQCRLTSLTLGLYEETFHTTVASCLLALPELDTLQLILADELRQPGSFDGGLWCQMLRRAELVPQLRTLSISGKARIPPYAEWAALLLMRRAVLVHAELHMRHRHAHVRRRTPPPPTHIEAQLEALAEGGMTVRVMTPNYVWPWDAEDADPVGDLDIDPFGSRIMRTHLFSPF</sequence>
<reference evidence="1" key="1">
    <citation type="submission" date="2023-03" db="EMBL/GenBank/DDBJ databases">
        <title>Massive genome expansion in bonnet fungi (Mycena s.s.) driven by repeated elements and novel gene families across ecological guilds.</title>
        <authorList>
            <consortium name="Lawrence Berkeley National Laboratory"/>
            <person name="Harder C.B."/>
            <person name="Miyauchi S."/>
            <person name="Viragh M."/>
            <person name="Kuo A."/>
            <person name="Thoen E."/>
            <person name="Andreopoulos B."/>
            <person name="Lu D."/>
            <person name="Skrede I."/>
            <person name="Drula E."/>
            <person name="Henrissat B."/>
            <person name="Morin E."/>
            <person name="Kohler A."/>
            <person name="Barry K."/>
            <person name="LaButti K."/>
            <person name="Morin E."/>
            <person name="Salamov A."/>
            <person name="Lipzen A."/>
            <person name="Mereny Z."/>
            <person name="Hegedus B."/>
            <person name="Baldrian P."/>
            <person name="Stursova M."/>
            <person name="Weitz H."/>
            <person name="Taylor A."/>
            <person name="Grigoriev I.V."/>
            <person name="Nagy L.G."/>
            <person name="Martin F."/>
            <person name="Kauserud H."/>
        </authorList>
    </citation>
    <scope>NUCLEOTIDE SEQUENCE</scope>
    <source>
        <strain evidence="1">CBHHK002</strain>
    </source>
</reference>
<dbReference type="EMBL" id="JARIHO010000022">
    <property type="protein sequence ID" value="KAJ7343718.1"/>
    <property type="molecule type" value="Genomic_DNA"/>
</dbReference>
<evidence type="ECO:0000313" key="2">
    <source>
        <dbReference type="Proteomes" id="UP001218218"/>
    </source>
</evidence>
<dbReference type="AlphaFoldDB" id="A0AAD7EP90"/>
<accession>A0AAD7EP90</accession>
<evidence type="ECO:0008006" key="3">
    <source>
        <dbReference type="Google" id="ProtNLM"/>
    </source>
</evidence>
<organism evidence="1 2">
    <name type="scientific">Mycena albidolilacea</name>
    <dbReference type="NCBI Taxonomy" id="1033008"/>
    <lineage>
        <taxon>Eukaryota</taxon>
        <taxon>Fungi</taxon>
        <taxon>Dikarya</taxon>
        <taxon>Basidiomycota</taxon>
        <taxon>Agaricomycotina</taxon>
        <taxon>Agaricomycetes</taxon>
        <taxon>Agaricomycetidae</taxon>
        <taxon>Agaricales</taxon>
        <taxon>Marasmiineae</taxon>
        <taxon>Mycenaceae</taxon>
        <taxon>Mycena</taxon>
    </lineage>
</organism>